<evidence type="ECO:0000313" key="2">
    <source>
        <dbReference type="EMBL" id="EDM29087.1"/>
    </source>
</evidence>
<dbReference type="Proteomes" id="UP000004947">
    <property type="component" value="Unassembled WGS sequence"/>
</dbReference>
<keyword evidence="2" id="KW-0808">Transferase</keyword>
<dbReference type="OrthoDB" id="9797047at2"/>
<dbReference type="GO" id="GO:0004801">
    <property type="term" value="F:transaldolase activity"/>
    <property type="evidence" value="ECO:0007669"/>
    <property type="project" value="UniProtKB-EC"/>
</dbReference>
<dbReference type="InterPro" id="IPR013096">
    <property type="entry name" value="Cupin_2"/>
</dbReference>
<sequence>MKVENFDQLALKNVAHKCDVKRQRFLEKGDIPFLTNFSRAFFEVGQKVEAHVHEDMHEVFFVLKGEGEMEVDGEVFEIKCNDAIWIEAGESHQIQALSPLELLYFGLEEKE</sequence>
<name>A6DHK4_9BACT</name>
<dbReference type="EC" id="2.2.1.2" evidence="2"/>
<dbReference type="InterPro" id="IPR014710">
    <property type="entry name" value="RmlC-like_jellyroll"/>
</dbReference>
<dbReference type="EMBL" id="ABCK01000003">
    <property type="protein sequence ID" value="EDM29087.1"/>
    <property type="molecule type" value="Genomic_DNA"/>
</dbReference>
<dbReference type="Pfam" id="PF07883">
    <property type="entry name" value="Cupin_2"/>
    <property type="match status" value="1"/>
</dbReference>
<comment type="caution">
    <text evidence="2">The sequence shown here is derived from an EMBL/GenBank/DDBJ whole genome shotgun (WGS) entry which is preliminary data.</text>
</comment>
<dbReference type="eggNOG" id="COG0662">
    <property type="taxonomic scope" value="Bacteria"/>
</dbReference>
<dbReference type="InterPro" id="IPR011051">
    <property type="entry name" value="RmlC_Cupin_sf"/>
</dbReference>
<evidence type="ECO:0000259" key="1">
    <source>
        <dbReference type="Pfam" id="PF07883"/>
    </source>
</evidence>
<protein>
    <submittedName>
        <fullName evidence="2">Transaldolase</fullName>
        <ecNumber evidence="2">2.2.1.2</ecNumber>
    </submittedName>
</protein>
<dbReference type="RefSeq" id="WP_007277389.1">
    <property type="nucleotide sequence ID" value="NZ_ABCK01000003.1"/>
</dbReference>
<evidence type="ECO:0000313" key="3">
    <source>
        <dbReference type="Proteomes" id="UP000004947"/>
    </source>
</evidence>
<keyword evidence="3" id="KW-1185">Reference proteome</keyword>
<proteinExistence type="predicted"/>
<dbReference type="STRING" id="313628.LNTAR_14762"/>
<feature type="domain" description="Cupin type-2" evidence="1">
    <location>
        <begin position="42"/>
        <end position="103"/>
    </location>
</feature>
<accession>A6DHK4</accession>
<dbReference type="AlphaFoldDB" id="A6DHK4"/>
<dbReference type="PANTHER" id="PTHR43346">
    <property type="entry name" value="LIGAND BINDING DOMAIN PROTEIN, PUTATIVE (AFU_ORTHOLOGUE AFUA_6G14370)-RELATED"/>
    <property type="match status" value="1"/>
</dbReference>
<dbReference type="PANTHER" id="PTHR43346:SF1">
    <property type="entry name" value="QUERCETIN 2,3-DIOXYGENASE-RELATED"/>
    <property type="match status" value="1"/>
</dbReference>
<dbReference type="SUPFAM" id="SSF51182">
    <property type="entry name" value="RmlC-like cupins"/>
    <property type="match status" value="1"/>
</dbReference>
<dbReference type="Gene3D" id="2.60.120.10">
    <property type="entry name" value="Jelly Rolls"/>
    <property type="match status" value="1"/>
</dbReference>
<dbReference type="InterPro" id="IPR052538">
    <property type="entry name" value="Flavonoid_dioxygenase-like"/>
</dbReference>
<gene>
    <name evidence="2" type="ORF">LNTAR_14762</name>
</gene>
<reference evidence="2 3" key="1">
    <citation type="journal article" date="2010" name="J. Bacteriol.">
        <title>Genome sequence of Lentisphaera araneosa HTCC2155T, the type species of the order Lentisphaerales in the phylum Lentisphaerae.</title>
        <authorList>
            <person name="Thrash J.C."/>
            <person name="Cho J.C."/>
            <person name="Vergin K.L."/>
            <person name="Morris R.M."/>
            <person name="Giovannoni S.J."/>
        </authorList>
    </citation>
    <scope>NUCLEOTIDE SEQUENCE [LARGE SCALE GENOMIC DNA]</scope>
    <source>
        <strain evidence="2 3">HTCC2155</strain>
    </source>
</reference>
<organism evidence="2 3">
    <name type="scientific">Lentisphaera araneosa HTCC2155</name>
    <dbReference type="NCBI Taxonomy" id="313628"/>
    <lineage>
        <taxon>Bacteria</taxon>
        <taxon>Pseudomonadati</taxon>
        <taxon>Lentisphaerota</taxon>
        <taxon>Lentisphaeria</taxon>
        <taxon>Lentisphaerales</taxon>
        <taxon>Lentisphaeraceae</taxon>
        <taxon>Lentisphaera</taxon>
    </lineage>
</organism>